<dbReference type="AlphaFoldDB" id="A0A1H1LIH3"/>
<reference evidence="1 2" key="1">
    <citation type="submission" date="2016-10" db="EMBL/GenBank/DDBJ databases">
        <authorList>
            <person name="de Groot N.N."/>
        </authorList>
    </citation>
    <scope>NUCLEOTIDE SEQUENCE [LARGE SCALE GENOMIC DNA]</scope>
    <source>
        <strain evidence="1 2">DSM 21741</strain>
    </source>
</reference>
<gene>
    <name evidence="1" type="ORF">SAMN04488543_0294</name>
</gene>
<proteinExistence type="predicted"/>
<organism evidence="1 2">
    <name type="scientific">Friedmanniella luteola</name>
    <dbReference type="NCBI Taxonomy" id="546871"/>
    <lineage>
        <taxon>Bacteria</taxon>
        <taxon>Bacillati</taxon>
        <taxon>Actinomycetota</taxon>
        <taxon>Actinomycetes</taxon>
        <taxon>Propionibacteriales</taxon>
        <taxon>Nocardioidaceae</taxon>
        <taxon>Friedmanniella</taxon>
    </lineage>
</organism>
<evidence type="ECO:0000313" key="2">
    <source>
        <dbReference type="Proteomes" id="UP000199092"/>
    </source>
</evidence>
<protein>
    <submittedName>
        <fullName evidence="1">Uncharacterized protein</fullName>
    </submittedName>
</protein>
<keyword evidence="2" id="KW-1185">Reference proteome</keyword>
<dbReference type="STRING" id="546871.SAMN04488543_0294"/>
<dbReference type="RefSeq" id="WP_157720227.1">
    <property type="nucleotide sequence ID" value="NZ_LT629749.1"/>
</dbReference>
<dbReference type="Proteomes" id="UP000199092">
    <property type="component" value="Chromosome I"/>
</dbReference>
<accession>A0A1H1LIH3</accession>
<dbReference type="EMBL" id="LT629749">
    <property type="protein sequence ID" value="SDR74328.1"/>
    <property type="molecule type" value="Genomic_DNA"/>
</dbReference>
<sequence>MAPTGRGAVPLTRYSARRTALGAAARIDAFAEHAGQFEEGLALLDELDRRWGPGGELSALLAAPVGTASRTSWDTLLLLTLSGAGLELDLAHQAVRRLQPVTPPTPDVQHLVAARLVEQELGDAGCVCARVAVGAAVAGTSPAGDAGPGGDAWRPTR</sequence>
<name>A0A1H1LIH3_9ACTN</name>
<evidence type="ECO:0000313" key="1">
    <source>
        <dbReference type="EMBL" id="SDR74328.1"/>
    </source>
</evidence>